<protein>
    <recommendedName>
        <fullName evidence="3">Type VI secretion system tip protein VgrG</fullName>
    </recommendedName>
</protein>
<sequence>MAWLPSIRPPGGALSLALDSQITLDVRQFSISEGMSNFFSVNLEAFSTDAALVFDEVVGQRARFTIRRGAEERTWSGICRGARLLRVEEDGLSTYELALVPMLWLLSQRVNRRIFQHISEPEIATRLLDEWQLPHELRLSETYKLREYRTQYDESEHAFWSRPRADARAGAHMERH</sequence>
<dbReference type="Gene3D" id="3.55.50.10">
    <property type="entry name" value="Baseplate protein-like domains"/>
    <property type="match status" value="1"/>
</dbReference>
<dbReference type="Proteomes" id="UP000309215">
    <property type="component" value="Unassembled WGS sequence"/>
</dbReference>
<reference evidence="1 2" key="1">
    <citation type="submission" date="2019-04" db="EMBL/GenBank/DDBJ databases">
        <authorList>
            <person name="Li Y."/>
            <person name="Wang J."/>
        </authorList>
    </citation>
    <scope>NUCLEOTIDE SEQUENCE [LARGE SCALE GENOMIC DNA]</scope>
    <source>
        <strain evidence="1 2">DSM 14668</strain>
    </source>
</reference>
<evidence type="ECO:0008006" key="3">
    <source>
        <dbReference type="Google" id="ProtNLM"/>
    </source>
</evidence>
<evidence type="ECO:0000313" key="1">
    <source>
        <dbReference type="EMBL" id="TKD12432.1"/>
    </source>
</evidence>
<dbReference type="SUPFAM" id="SSF69279">
    <property type="entry name" value="Phage tail proteins"/>
    <property type="match status" value="1"/>
</dbReference>
<dbReference type="RefSeq" id="WP_136927732.1">
    <property type="nucleotide sequence ID" value="NZ_SSMQ01000003.1"/>
</dbReference>
<dbReference type="Gene3D" id="2.30.110.50">
    <property type="match status" value="1"/>
</dbReference>
<dbReference type="AlphaFoldDB" id="A0A4V5PNH3"/>
<comment type="caution">
    <text evidence="1">The sequence shown here is derived from an EMBL/GenBank/DDBJ whole genome shotgun (WGS) entry which is preliminary data.</text>
</comment>
<organism evidence="1 2">
    <name type="scientific">Polyangium fumosum</name>
    <dbReference type="NCBI Taxonomy" id="889272"/>
    <lineage>
        <taxon>Bacteria</taxon>
        <taxon>Pseudomonadati</taxon>
        <taxon>Myxococcota</taxon>
        <taxon>Polyangia</taxon>
        <taxon>Polyangiales</taxon>
        <taxon>Polyangiaceae</taxon>
        <taxon>Polyangium</taxon>
    </lineage>
</organism>
<dbReference type="Pfam" id="PF05954">
    <property type="entry name" value="Phage_GPD"/>
    <property type="match status" value="1"/>
</dbReference>
<proteinExistence type="predicted"/>
<accession>A0A4V5PNH3</accession>
<name>A0A4V5PNH3_9BACT</name>
<keyword evidence="2" id="KW-1185">Reference proteome</keyword>
<gene>
    <name evidence="1" type="ORF">E8A74_04860</name>
</gene>
<dbReference type="EMBL" id="SSMQ01000003">
    <property type="protein sequence ID" value="TKD12432.1"/>
    <property type="molecule type" value="Genomic_DNA"/>
</dbReference>
<dbReference type="OrthoDB" id="5482463at2"/>
<evidence type="ECO:0000313" key="2">
    <source>
        <dbReference type="Proteomes" id="UP000309215"/>
    </source>
</evidence>